<evidence type="ECO:0000313" key="8">
    <source>
        <dbReference type="Proteomes" id="UP000432464"/>
    </source>
</evidence>
<feature type="transmembrane region" description="Helical" evidence="5">
    <location>
        <begin position="284"/>
        <end position="302"/>
    </location>
</feature>
<keyword evidence="3 5" id="KW-1133">Transmembrane helix</keyword>
<evidence type="ECO:0000256" key="5">
    <source>
        <dbReference type="SAM" id="Phobius"/>
    </source>
</evidence>
<dbReference type="PROSITE" id="PS50850">
    <property type="entry name" value="MFS"/>
    <property type="match status" value="1"/>
</dbReference>
<dbReference type="Pfam" id="PF07690">
    <property type="entry name" value="MFS_1"/>
    <property type="match status" value="1"/>
</dbReference>
<dbReference type="RefSeq" id="WP_154789930.1">
    <property type="nucleotide sequence ID" value="NZ_WMBB01000010.1"/>
</dbReference>
<dbReference type="GO" id="GO:0005886">
    <property type="term" value="C:plasma membrane"/>
    <property type="evidence" value="ECO:0007669"/>
    <property type="project" value="UniProtKB-SubCell"/>
</dbReference>
<comment type="caution">
    <text evidence="7">The sequence shown here is derived from an EMBL/GenBank/DDBJ whole genome shotgun (WGS) entry which is preliminary data.</text>
</comment>
<feature type="transmembrane region" description="Helical" evidence="5">
    <location>
        <begin position="97"/>
        <end position="116"/>
    </location>
</feature>
<comment type="subcellular location">
    <subcellularLocation>
        <location evidence="1">Cell membrane</location>
        <topology evidence="1">Multi-pass membrane protein</topology>
    </subcellularLocation>
</comment>
<dbReference type="Proteomes" id="UP000432464">
    <property type="component" value="Unassembled WGS sequence"/>
</dbReference>
<name>A0A6I3L6L4_9NOCA</name>
<gene>
    <name evidence="7" type="ORF">GLP40_22410</name>
</gene>
<feature type="transmembrane region" description="Helical" evidence="5">
    <location>
        <begin position="24"/>
        <end position="43"/>
    </location>
</feature>
<dbReference type="InterPro" id="IPR036259">
    <property type="entry name" value="MFS_trans_sf"/>
</dbReference>
<feature type="transmembrane region" description="Helical" evidence="5">
    <location>
        <begin position="242"/>
        <end position="264"/>
    </location>
</feature>
<accession>A0A6I3L6L4</accession>
<keyword evidence="4 5" id="KW-0472">Membrane</keyword>
<reference evidence="7 8" key="1">
    <citation type="submission" date="2019-11" db="EMBL/GenBank/DDBJ databases">
        <title>Nocardia sp. nov. CT2-14 isolated from soil.</title>
        <authorList>
            <person name="Kanchanasin P."/>
            <person name="Tanasupawat S."/>
            <person name="Yuki M."/>
            <person name="Kudo T."/>
        </authorList>
    </citation>
    <scope>NUCLEOTIDE SEQUENCE [LARGE SCALE GENOMIC DNA]</scope>
    <source>
        <strain evidence="7 8">CT2-14</strain>
    </source>
</reference>
<feature type="transmembrane region" description="Helical" evidence="5">
    <location>
        <begin position="185"/>
        <end position="203"/>
    </location>
</feature>
<dbReference type="InterPro" id="IPR011701">
    <property type="entry name" value="MFS"/>
</dbReference>
<feature type="transmembrane region" description="Helical" evidence="5">
    <location>
        <begin position="157"/>
        <end position="179"/>
    </location>
</feature>
<evidence type="ECO:0000313" key="7">
    <source>
        <dbReference type="EMBL" id="MTE15509.1"/>
    </source>
</evidence>
<feature type="transmembrane region" description="Helical" evidence="5">
    <location>
        <begin position="314"/>
        <end position="334"/>
    </location>
</feature>
<feature type="transmembrane region" description="Helical" evidence="5">
    <location>
        <begin position="409"/>
        <end position="428"/>
    </location>
</feature>
<dbReference type="GO" id="GO:0046943">
    <property type="term" value="F:carboxylic acid transmembrane transporter activity"/>
    <property type="evidence" value="ECO:0007669"/>
    <property type="project" value="TreeGrafter"/>
</dbReference>
<feature type="transmembrane region" description="Helical" evidence="5">
    <location>
        <begin position="340"/>
        <end position="362"/>
    </location>
</feature>
<sequence length="445" mass="46308">MDISTTPTDSSATAAAPPRSRSRIFPWVVFGLTFGLMLSDYMSRQVLAAVFPMLKSEWGLSDSRLGSLSSIVALMVGLLAFPLSLVADRWGRVRSMLIMATVWSLATLLCALATGYGQMLGARFLVGVGEAAYGSVGAAVMLSVFAPRLRASLSGAFLAGGSFGSVLGVALGGVVAAHIGWRWTFALMAGLGLLLVGAFRILITESDLRRHTFAESPVTGEADAAPTGNAVRAPLSSLFSSVSVWCAYIGGGLQLFVAAVLMAWLPSFFNRSYSLPTDRAGLVASGYVLLIGTGMVGCGILTDRVGRRHPARQWSSALVYCTISLILLTVAFSLRTGPVQLTLLALGALTAAGSAGATSSMVATLTHASLRATAFATVTLANNVFGLALGPLVVGFLADHYGLATALRLVPLTYLGAIAALAVGRYTYPAGLRRLARWDMASSAA</sequence>
<keyword evidence="8" id="KW-1185">Reference proteome</keyword>
<dbReference type="SUPFAM" id="SSF103473">
    <property type="entry name" value="MFS general substrate transporter"/>
    <property type="match status" value="1"/>
</dbReference>
<evidence type="ECO:0000256" key="3">
    <source>
        <dbReference type="ARBA" id="ARBA00022989"/>
    </source>
</evidence>
<organism evidence="7 8">
    <name type="scientific">Nocardia aurantiaca</name>
    <dbReference type="NCBI Taxonomy" id="2675850"/>
    <lineage>
        <taxon>Bacteria</taxon>
        <taxon>Bacillati</taxon>
        <taxon>Actinomycetota</taxon>
        <taxon>Actinomycetes</taxon>
        <taxon>Mycobacteriales</taxon>
        <taxon>Nocardiaceae</taxon>
        <taxon>Nocardia</taxon>
    </lineage>
</organism>
<feature type="domain" description="Major facilitator superfamily (MFS) profile" evidence="6">
    <location>
        <begin position="28"/>
        <end position="428"/>
    </location>
</feature>
<dbReference type="Gene3D" id="1.20.1250.20">
    <property type="entry name" value="MFS general substrate transporter like domains"/>
    <property type="match status" value="2"/>
</dbReference>
<feature type="transmembrane region" description="Helical" evidence="5">
    <location>
        <begin position="122"/>
        <end position="145"/>
    </location>
</feature>
<dbReference type="PANTHER" id="PTHR23508:SF10">
    <property type="entry name" value="CARBOXYLIC ACID TRANSPORTER PROTEIN HOMOLOG"/>
    <property type="match status" value="1"/>
</dbReference>
<feature type="transmembrane region" description="Helical" evidence="5">
    <location>
        <begin position="374"/>
        <end position="397"/>
    </location>
</feature>
<feature type="transmembrane region" description="Helical" evidence="5">
    <location>
        <begin position="63"/>
        <end position="85"/>
    </location>
</feature>
<dbReference type="EMBL" id="WMBB01000010">
    <property type="protein sequence ID" value="MTE15509.1"/>
    <property type="molecule type" value="Genomic_DNA"/>
</dbReference>
<evidence type="ECO:0000259" key="6">
    <source>
        <dbReference type="PROSITE" id="PS50850"/>
    </source>
</evidence>
<evidence type="ECO:0000256" key="1">
    <source>
        <dbReference type="ARBA" id="ARBA00004651"/>
    </source>
</evidence>
<dbReference type="InterPro" id="IPR020846">
    <property type="entry name" value="MFS_dom"/>
</dbReference>
<evidence type="ECO:0000256" key="4">
    <source>
        <dbReference type="ARBA" id="ARBA00023136"/>
    </source>
</evidence>
<dbReference type="PANTHER" id="PTHR23508">
    <property type="entry name" value="CARBOXYLIC ACID TRANSPORTER PROTEIN HOMOLOG"/>
    <property type="match status" value="1"/>
</dbReference>
<dbReference type="AlphaFoldDB" id="A0A6I3L6L4"/>
<keyword evidence="2 5" id="KW-0812">Transmembrane</keyword>
<protein>
    <submittedName>
        <fullName evidence="7">MFS transporter</fullName>
    </submittedName>
</protein>
<evidence type="ECO:0000256" key="2">
    <source>
        <dbReference type="ARBA" id="ARBA00022692"/>
    </source>
</evidence>
<proteinExistence type="predicted"/>